<dbReference type="Gene3D" id="3.40.50.720">
    <property type="entry name" value="NAD(P)-binding Rossmann-like Domain"/>
    <property type="match status" value="1"/>
</dbReference>
<dbReference type="InterPro" id="IPR052698">
    <property type="entry name" value="MoCofactor_Util/Proc"/>
</dbReference>
<dbReference type="RefSeq" id="WP_337335655.1">
    <property type="nucleotide sequence ID" value="NZ_JBBDHC010000013.1"/>
</dbReference>
<accession>A0AAW9R5S6</accession>
<feature type="domain" description="XdhC Rossmann" evidence="2">
    <location>
        <begin position="146"/>
        <end position="284"/>
    </location>
</feature>
<sequence length="295" mass="30527">MDEALFARLADRLADGRGVALASVVAARGATPRKPGARMLIEADRIAFSVGGGAMEARVIETARALLAAAGGCKTLEIALTGQPGSAGICGGTMRVAVRVWQGVDDAARAQAIASALAEGEATELSGAGMGDRDAAAQVLHPRPRLLIAGAGHCGHALAQLAGLVDFEVWLADSRPECFPPDRDITATCIDATSGSLRRAANTARDLYIVLLSRDYPTDVAALDALAGSRCAFLGMMGSRRRIAQVRRALPAHAAWLEGMQAPVGLPIGDETPHEIAVGILAQLIARRSARRASG</sequence>
<organism evidence="3 4">
    <name type="scientific">Denitratimonas tolerans</name>
    <dbReference type="NCBI Taxonomy" id="1338420"/>
    <lineage>
        <taxon>Bacteria</taxon>
        <taxon>Pseudomonadati</taxon>
        <taxon>Pseudomonadota</taxon>
        <taxon>Gammaproteobacteria</taxon>
        <taxon>Lysobacterales</taxon>
        <taxon>Lysobacteraceae</taxon>
        <taxon>Denitratimonas</taxon>
    </lineage>
</organism>
<evidence type="ECO:0000313" key="4">
    <source>
        <dbReference type="Proteomes" id="UP001364472"/>
    </source>
</evidence>
<feature type="domain" description="XdhC- CoxI" evidence="1">
    <location>
        <begin position="13"/>
        <end position="71"/>
    </location>
</feature>
<evidence type="ECO:0000259" key="2">
    <source>
        <dbReference type="Pfam" id="PF13478"/>
    </source>
</evidence>
<gene>
    <name evidence="3" type="ORF">WB794_09660</name>
</gene>
<dbReference type="AlphaFoldDB" id="A0AAW9R5S6"/>
<dbReference type="InterPro" id="IPR027051">
    <property type="entry name" value="XdhC_Rossmann_dom"/>
</dbReference>
<dbReference type="Pfam" id="PF02625">
    <property type="entry name" value="XdhC_CoxI"/>
    <property type="match status" value="1"/>
</dbReference>
<dbReference type="Pfam" id="PF13478">
    <property type="entry name" value="XdhC_C"/>
    <property type="match status" value="1"/>
</dbReference>
<name>A0AAW9R5S6_9GAMM</name>
<proteinExistence type="predicted"/>
<reference evidence="3 4" key="1">
    <citation type="journal article" date="2016" name="Antonie Van Leeuwenhoek">
        <title>Denitratimonas tolerans gen. nov., sp. nov., a denitrifying bacterium isolated from a bioreactor for tannery wastewater treatment.</title>
        <authorList>
            <person name="Han S.I."/>
            <person name="Kim J.O."/>
            <person name="Lee Y.R."/>
            <person name="Ekpeghere K.I."/>
            <person name="Koh S.C."/>
            <person name="Whang K.S."/>
        </authorList>
    </citation>
    <scope>NUCLEOTIDE SEQUENCE [LARGE SCALE GENOMIC DNA]</scope>
    <source>
        <strain evidence="3 4">KACC 17565</strain>
    </source>
</reference>
<evidence type="ECO:0000313" key="3">
    <source>
        <dbReference type="EMBL" id="MEJ1249936.1"/>
    </source>
</evidence>
<keyword evidence="4" id="KW-1185">Reference proteome</keyword>
<dbReference type="InterPro" id="IPR003777">
    <property type="entry name" value="XdhC_CoxI"/>
</dbReference>
<dbReference type="PANTHER" id="PTHR30388">
    <property type="entry name" value="ALDEHYDE OXIDOREDUCTASE MOLYBDENUM COFACTOR ASSEMBLY PROTEIN"/>
    <property type="match status" value="1"/>
</dbReference>
<dbReference type="PANTHER" id="PTHR30388:SF6">
    <property type="entry name" value="XANTHINE DEHYDROGENASE SUBUNIT A-RELATED"/>
    <property type="match status" value="1"/>
</dbReference>
<protein>
    <submittedName>
        <fullName evidence="3">XdhC family protein</fullName>
    </submittedName>
</protein>
<comment type="caution">
    <text evidence="3">The sequence shown here is derived from an EMBL/GenBank/DDBJ whole genome shotgun (WGS) entry which is preliminary data.</text>
</comment>
<dbReference type="EMBL" id="JBBDHC010000013">
    <property type="protein sequence ID" value="MEJ1249936.1"/>
    <property type="molecule type" value="Genomic_DNA"/>
</dbReference>
<dbReference type="Proteomes" id="UP001364472">
    <property type="component" value="Unassembled WGS sequence"/>
</dbReference>
<evidence type="ECO:0000259" key="1">
    <source>
        <dbReference type="Pfam" id="PF02625"/>
    </source>
</evidence>